<dbReference type="InterPro" id="IPR013830">
    <property type="entry name" value="SGNH_hydro"/>
</dbReference>
<dbReference type="Gene3D" id="3.40.50.1110">
    <property type="entry name" value="SGNH hydrolase"/>
    <property type="match status" value="1"/>
</dbReference>
<accession>A0A429Z691</accession>
<comment type="caution">
    <text evidence="2">The sequence shown here is derived from an EMBL/GenBank/DDBJ whole genome shotgun (WGS) entry which is preliminary data.</text>
</comment>
<dbReference type="EMBL" id="PXZH01000002">
    <property type="protein sequence ID" value="RST89222.1"/>
    <property type="molecule type" value="Genomic_DNA"/>
</dbReference>
<dbReference type="Pfam" id="PF13472">
    <property type="entry name" value="Lipase_GDSL_2"/>
    <property type="match status" value="1"/>
</dbReference>
<protein>
    <recommendedName>
        <fullName evidence="1">SGNH hydrolase-type esterase domain-containing protein</fullName>
    </recommendedName>
</protein>
<dbReference type="PANTHER" id="PTHR14209:SF19">
    <property type="entry name" value="ISOAMYL ACETATE-HYDROLYZING ESTERASE 1 HOMOLOG"/>
    <property type="match status" value="1"/>
</dbReference>
<dbReference type="RefSeq" id="WP_125943156.1">
    <property type="nucleotide sequence ID" value="NZ_PXZH01000002.1"/>
</dbReference>
<dbReference type="AlphaFoldDB" id="A0A429Z691"/>
<gene>
    <name evidence="2" type="ORF">C7P63_05455</name>
</gene>
<dbReference type="Proteomes" id="UP000277864">
    <property type="component" value="Unassembled WGS sequence"/>
</dbReference>
<feature type="domain" description="SGNH hydrolase-type esterase" evidence="1">
    <location>
        <begin position="6"/>
        <end position="173"/>
    </location>
</feature>
<dbReference type="PANTHER" id="PTHR14209">
    <property type="entry name" value="ISOAMYL ACETATE-HYDROLYZING ESTERASE 1"/>
    <property type="match status" value="1"/>
</dbReference>
<dbReference type="InterPro" id="IPR045136">
    <property type="entry name" value="Iah1-like"/>
</dbReference>
<evidence type="ECO:0000313" key="2">
    <source>
        <dbReference type="EMBL" id="RST89222.1"/>
    </source>
</evidence>
<dbReference type="OrthoDB" id="388542at2"/>
<dbReference type="InterPro" id="IPR036514">
    <property type="entry name" value="SGNH_hydro_sf"/>
</dbReference>
<organism evidence="2 3">
    <name type="scientific">Vagococcus humatus</name>
    <dbReference type="NCBI Taxonomy" id="1889241"/>
    <lineage>
        <taxon>Bacteria</taxon>
        <taxon>Bacillati</taxon>
        <taxon>Bacillota</taxon>
        <taxon>Bacilli</taxon>
        <taxon>Lactobacillales</taxon>
        <taxon>Enterococcaceae</taxon>
        <taxon>Vagococcus</taxon>
    </lineage>
</organism>
<reference evidence="2 3" key="1">
    <citation type="submission" date="2018-03" db="EMBL/GenBank/DDBJ databases">
        <authorList>
            <person name="Gulvik C.A."/>
        </authorList>
    </citation>
    <scope>NUCLEOTIDE SEQUENCE [LARGE SCALE GENOMIC DNA]</scope>
    <source>
        <strain evidence="2 3">JCM 31581</strain>
    </source>
</reference>
<keyword evidence="3" id="KW-1185">Reference proteome</keyword>
<sequence>MYKIILFGDSITAGYYHQEVTDLLTTRISQAFPLAEVINAGIPGDTTVDALERIDQHVLTYKPDYVTVFFGANDMATHHLKTSEDYRENLQKIIDLIGREKIILVSPPANNPLLHVLDRPEHRLEKYVEVAKEVAEQNDIPFVSLFAEMKKQESLRPLLQEDGLHFSEEGYDLLALLMNRALREKIKEGDED</sequence>
<proteinExistence type="predicted"/>
<name>A0A429Z691_9ENTE</name>
<evidence type="ECO:0000313" key="3">
    <source>
        <dbReference type="Proteomes" id="UP000277864"/>
    </source>
</evidence>
<evidence type="ECO:0000259" key="1">
    <source>
        <dbReference type="Pfam" id="PF13472"/>
    </source>
</evidence>
<dbReference type="SUPFAM" id="SSF52266">
    <property type="entry name" value="SGNH hydrolase"/>
    <property type="match status" value="1"/>
</dbReference>